<accession>A0A814TZS3</accession>
<keyword evidence="1" id="KW-0472">Membrane</keyword>
<dbReference type="PANTHER" id="PTHR37162">
    <property type="entry name" value="HAT FAMILY DIMERISATION DOMAINCONTAINING PROTEIN-RELATED"/>
    <property type="match status" value="1"/>
</dbReference>
<dbReference type="PANTHER" id="PTHR37162:SF1">
    <property type="entry name" value="BED-TYPE DOMAIN-CONTAINING PROTEIN"/>
    <property type="match status" value="1"/>
</dbReference>
<evidence type="ECO:0000313" key="2">
    <source>
        <dbReference type="EMBL" id="CAF1166923.1"/>
    </source>
</evidence>
<evidence type="ECO:0008006" key="4">
    <source>
        <dbReference type="Google" id="ProtNLM"/>
    </source>
</evidence>
<dbReference type="AlphaFoldDB" id="A0A814TZS3"/>
<dbReference type="EMBL" id="CAJNOO010001531">
    <property type="protein sequence ID" value="CAF1166923.1"/>
    <property type="molecule type" value="Genomic_DNA"/>
</dbReference>
<comment type="caution">
    <text evidence="2">The sequence shown here is derived from an EMBL/GenBank/DDBJ whole genome shotgun (WGS) entry which is preliminary data.</text>
</comment>
<gene>
    <name evidence="2" type="ORF">RFH988_LOCUS22749</name>
</gene>
<reference evidence="2" key="1">
    <citation type="submission" date="2021-02" db="EMBL/GenBank/DDBJ databases">
        <authorList>
            <person name="Nowell W R."/>
        </authorList>
    </citation>
    <scope>NUCLEOTIDE SEQUENCE</scope>
</reference>
<dbReference type="Proteomes" id="UP000663882">
    <property type="component" value="Unassembled WGS sequence"/>
</dbReference>
<keyword evidence="1" id="KW-0812">Transmembrane</keyword>
<protein>
    <recommendedName>
        <fullName evidence="4">DUF4371 domain-containing protein</fullName>
    </recommendedName>
</protein>
<evidence type="ECO:0000313" key="3">
    <source>
        <dbReference type="Proteomes" id="UP000663882"/>
    </source>
</evidence>
<name>A0A814TZS3_9BILA</name>
<keyword evidence="1" id="KW-1133">Transmembrane helix</keyword>
<proteinExistence type="predicted"/>
<feature type="transmembrane region" description="Helical" evidence="1">
    <location>
        <begin position="110"/>
        <end position="132"/>
    </location>
</feature>
<sequence length="202" mass="22846">MHKISIEGTFVYHGVKHGHSYTSQQCTINLVKNLFESSSTVAKSLSCAKTKSRAIACNVLAPYFTRKILDEVLEARFYSISFDASNKGNTKTYPFVIQYFSDIGVKKGKYALLFEIYISFLSLIIIILRLGLIDFIENSREIALDIFNNIITVIDNLQLNIHNLTSIGADNANVNFGKYHSVFELFKDRLPHILKAEAAERL</sequence>
<organism evidence="2 3">
    <name type="scientific">Rotaria sordida</name>
    <dbReference type="NCBI Taxonomy" id="392033"/>
    <lineage>
        <taxon>Eukaryota</taxon>
        <taxon>Metazoa</taxon>
        <taxon>Spiralia</taxon>
        <taxon>Gnathifera</taxon>
        <taxon>Rotifera</taxon>
        <taxon>Eurotatoria</taxon>
        <taxon>Bdelloidea</taxon>
        <taxon>Philodinida</taxon>
        <taxon>Philodinidae</taxon>
        <taxon>Rotaria</taxon>
    </lineage>
</organism>
<dbReference type="OrthoDB" id="6159421at2759"/>
<evidence type="ECO:0000256" key="1">
    <source>
        <dbReference type="SAM" id="Phobius"/>
    </source>
</evidence>